<evidence type="ECO:0000256" key="5">
    <source>
        <dbReference type="ARBA" id="ARBA00023163"/>
    </source>
</evidence>
<evidence type="ECO:0000256" key="8">
    <source>
        <dbReference type="SAM" id="Coils"/>
    </source>
</evidence>
<dbReference type="InterPro" id="IPR011425">
    <property type="entry name" value="Med9"/>
</dbReference>
<keyword evidence="4 7" id="KW-0010">Activator</keyword>
<evidence type="ECO:0000313" key="10">
    <source>
        <dbReference type="Proteomes" id="UP001642483"/>
    </source>
</evidence>
<protein>
    <recommendedName>
        <fullName evidence="7">Mediator of RNA polymerase II transcription subunit 9</fullName>
    </recommendedName>
    <alternativeName>
        <fullName evidence="7">Mediator complex subunit 9</fullName>
    </alternativeName>
</protein>
<keyword evidence="6 7" id="KW-0539">Nucleus</keyword>
<comment type="subunit">
    <text evidence="7">Component of the Mediator complex.</text>
</comment>
<reference evidence="9 10" key="1">
    <citation type="submission" date="2024-02" db="EMBL/GenBank/DDBJ databases">
        <authorList>
            <person name="Daric V."/>
            <person name="Darras S."/>
        </authorList>
    </citation>
    <scope>NUCLEOTIDE SEQUENCE [LARGE SCALE GENOMIC DNA]</scope>
</reference>
<evidence type="ECO:0000256" key="2">
    <source>
        <dbReference type="ARBA" id="ARBA00008089"/>
    </source>
</evidence>
<accession>A0ABP0GUX5</accession>
<evidence type="ECO:0000313" key="9">
    <source>
        <dbReference type="EMBL" id="CAK8694439.1"/>
    </source>
</evidence>
<dbReference type="EMBL" id="CAWYQH010000141">
    <property type="protein sequence ID" value="CAK8694439.1"/>
    <property type="molecule type" value="Genomic_DNA"/>
</dbReference>
<evidence type="ECO:0000256" key="4">
    <source>
        <dbReference type="ARBA" id="ARBA00023159"/>
    </source>
</evidence>
<dbReference type="Proteomes" id="UP001642483">
    <property type="component" value="Unassembled WGS sequence"/>
</dbReference>
<feature type="coiled-coil region" evidence="8">
    <location>
        <begin position="67"/>
        <end position="111"/>
    </location>
</feature>
<comment type="similarity">
    <text evidence="2 7">Belongs to the Mediator complex subunit 9 family.</text>
</comment>
<keyword evidence="10" id="KW-1185">Reference proteome</keyword>
<evidence type="ECO:0000256" key="7">
    <source>
        <dbReference type="RuleBase" id="RU364145"/>
    </source>
</evidence>
<evidence type="ECO:0000256" key="6">
    <source>
        <dbReference type="ARBA" id="ARBA00023242"/>
    </source>
</evidence>
<name>A0ABP0GUX5_CLALP</name>
<proteinExistence type="inferred from homology"/>
<sequence>MFSRVTHHNETHVRANRAAGVKNVQRDIVCSPDMNNSGKDKEKKPFDLCFLSDIYEILSRLEAGGDIESLTHKVLELKEKINQAKLEIQQAEGIDNTLDEQQSILKALQEQLKIKIGIVQKYENFQTHLDH</sequence>
<comment type="subcellular location">
    <subcellularLocation>
        <location evidence="1 7">Nucleus</location>
    </subcellularLocation>
</comment>
<gene>
    <name evidence="7" type="primary">MED9</name>
    <name evidence="9" type="ORF">CVLEPA_LOCUS27810</name>
</gene>
<evidence type="ECO:0000256" key="3">
    <source>
        <dbReference type="ARBA" id="ARBA00023015"/>
    </source>
</evidence>
<keyword evidence="5 7" id="KW-0804">Transcription</keyword>
<organism evidence="9 10">
    <name type="scientific">Clavelina lepadiformis</name>
    <name type="common">Light-bulb sea squirt</name>
    <name type="synonym">Ascidia lepadiformis</name>
    <dbReference type="NCBI Taxonomy" id="159417"/>
    <lineage>
        <taxon>Eukaryota</taxon>
        <taxon>Metazoa</taxon>
        <taxon>Chordata</taxon>
        <taxon>Tunicata</taxon>
        <taxon>Ascidiacea</taxon>
        <taxon>Aplousobranchia</taxon>
        <taxon>Clavelinidae</taxon>
        <taxon>Clavelina</taxon>
    </lineage>
</organism>
<comment type="function">
    <text evidence="7">Component of the Mediator complex, a coactivator involved in the regulated transcription of nearly all RNA polymerase II-dependent genes. Mediator functions as a bridge to convey information from gene-specific regulatory proteins to the basal RNA polymerase II transcription machinery. Mediator is recruited to promoters by direct interactions with regulatory proteins and serves as a scaffold for the assembly of a functional preinitiation complex with RNA polymerase II and the general transcription factors.</text>
</comment>
<keyword evidence="3 7" id="KW-0805">Transcription regulation</keyword>
<evidence type="ECO:0000256" key="1">
    <source>
        <dbReference type="ARBA" id="ARBA00004123"/>
    </source>
</evidence>
<keyword evidence="8" id="KW-0175">Coiled coil</keyword>
<dbReference type="Pfam" id="PF07544">
    <property type="entry name" value="Med9"/>
    <property type="match status" value="1"/>
</dbReference>
<comment type="caution">
    <text evidence="9">The sequence shown here is derived from an EMBL/GenBank/DDBJ whole genome shotgun (WGS) entry which is preliminary data.</text>
</comment>